<organism evidence="2 3">
    <name type="scientific">Chitinophaga pinensis</name>
    <dbReference type="NCBI Taxonomy" id="79329"/>
    <lineage>
        <taxon>Bacteria</taxon>
        <taxon>Pseudomonadati</taxon>
        <taxon>Bacteroidota</taxon>
        <taxon>Chitinophagia</taxon>
        <taxon>Chitinophagales</taxon>
        <taxon>Chitinophagaceae</taxon>
        <taxon>Chitinophaga</taxon>
    </lineage>
</organism>
<dbReference type="InterPro" id="IPR014922">
    <property type="entry name" value="YdhG-like"/>
</dbReference>
<evidence type="ECO:0000313" key="2">
    <source>
        <dbReference type="EMBL" id="TWV95144.1"/>
    </source>
</evidence>
<dbReference type="Proteomes" id="UP000318815">
    <property type="component" value="Unassembled WGS sequence"/>
</dbReference>
<proteinExistence type="predicted"/>
<gene>
    <name evidence="2" type="ORF">FEF09_24715</name>
</gene>
<dbReference type="RefSeq" id="WP_146307605.1">
    <property type="nucleotide sequence ID" value="NZ_VOHS01000041.1"/>
</dbReference>
<dbReference type="EMBL" id="VOHS01000041">
    <property type="protein sequence ID" value="TWV95144.1"/>
    <property type="molecule type" value="Genomic_DNA"/>
</dbReference>
<evidence type="ECO:0000259" key="1">
    <source>
        <dbReference type="Pfam" id="PF08818"/>
    </source>
</evidence>
<dbReference type="OrthoDB" id="5951444at2"/>
<feature type="domain" description="YdhG-like" evidence="1">
    <location>
        <begin position="26"/>
        <end position="130"/>
    </location>
</feature>
<name>A0A5C6LMZ5_9BACT</name>
<dbReference type="Gene3D" id="3.90.1150.200">
    <property type="match status" value="1"/>
</dbReference>
<keyword evidence="3" id="KW-1185">Reference proteome</keyword>
<evidence type="ECO:0000313" key="3">
    <source>
        <dbReference type="Proteomes" id="UP000318815"/>
    </source>
</evidence>
<reference evidence="2 3" key="1">
    <citation type="submission" date="2019-08" db="EMBL/GenBank/DDBJ databases">
        <title>Whole genome sequencing of chitin degrading bacteria Chitinophaga pinensis YS16.</title>
        <authorList>
            <person name="Singh R.P."/>
            <person name="Manchanda G."/>
            <person name="Maurya I.K."/>
            <person name="Joshi N.K."/>
            <person name="Srivastava A.K."/>
        </authorList>
    </citation>
    <scope>NUCLEOTIDE SEQUENCE [LARGE SCALE GENOMIC DNA]</scope>
    <source>
        <strain evidence="2 3">YS-16</strain>
    </source>
</reference>
<protein>
    <submittedName>
        <fullName evidence="2">DUF1801 domain-containing protein</fullName>
    </submittedName>
</protein>
<dbReference type="Pfam" id="PF08818">
    <property type="entry name" value="DUF1801"/>
    <property type="match status" value="1"/>
</dbReference>
<dbReference type="SUPFAM" id="SSF159888">
    <property type="entry name" value="YdhG-like"/>
    <property type="match status" value="1"/>
</dbReference>
<accession>A0A5C6LMZ5</accession>
<sequence length="141" mass="15818">MAEQKTQPTTQSVKAFLENVEDEKVKADCFELVRIMEKATGYPAKMWGTAIVGFGQYHYKYDSGHEGDACLAGFSPRKQNISLYVMPGFADNTTLLDKLGKHKAAKGCLYIKKLADIDQSVLTQLIKQSVDYLKNKYPEQS</sequence>
<comment type="caution">
    <text evidence="2">The sequence shown here is derived from an EMBL/GenBank/DDBJ whole genome shotgun (WGS) entry which is preliminary data.</text>
</comment>
<dbReference type="AlphaFoldDB" id="A0A5C6LMZ5"/>